<accession>A0A191WKA2</accession>
<keyword evidence="2" id="KW-0418">Kinase</keyword>
<dbReference type="InterPro" id="IPR043129">
    <property type="entry name" value="ATPase_NBD"/>
</dbReference>
<evidence type="ECO:0000313" key="3">
    <source>
        <dbReference type="Proteomes" id="UP000078437"/>
    </source>
</evidence>
<reference evidence="3" key="2">
    <citation type="submission" date="2016-01" db="EMBL/GenBank/DDBJ databases">
        <title>Complete genome sequence of Agromyces aureus AR33T and comparison with related organisms.</title>
        <authorList>
            <person name="Corretto E."/>
            <person name="Antonielli L."/>
            <person name="Sessitsch A."/>
            <person name="Brader G."/>
        </authorList>
    </citation>
    <scope>NUCLEOTIDE SEQUENCE [LARGE SCALE GENOMIC DNA]</scope>
    <source>
        <strain evidence="3">AR33</strain>
    </source>
</reference>
<dbReference type="SUPFAM" id="SSF53067">
    <property type="entry name" value="Actin-like ATPase domain"/>
    <property type="match status" value="2"/>
</dbReference>
<dbReference type="PANTHER" id="PTHR43190:SF3">
    <property type="entry name" value="N-ACETYL-D-GLUCOSAMINE KINASE"/>
    <property type="match status" value="1"/>
</dbReference>
<dbReference type="Pfam" id="PF01869">
    <property type="entry name" value="BcrAD_BadFG"/>
    <property type="match status" value="1"/>
</dbReference>
<dbReference type="EMBL" id="CP013979">
    <property type="protein sequence ID" value="ANJ28750.1"/>
    <property type="molecule type" value="Genomic_DNA"/>
</dbReference>
<keyword evidence="3" id="KW-1185">Reference proteome</keyword>
<reference evidence="2 3" key="1">
    <citation type="journal article" date="2016" name="Int. J. Syst. Evol. Microbiol.">
        <title>Agromyces aureus sp. nov., isolated from the rhizosphere of Salix caprea L. grown in a heavy-metal-contaminated soil.</title>
        <authorList>
            <person name="Corretto E."/>
            <person name="Antonielli L."/>
            <person name="Sessitsch A."/>
            <person name="Compant S."/>
            <person name="Gorfer M."/>
            <person name="Kuffner M."/>
            <person name="Brader G."/>
        </authorList>
    </citation>
    <scope>NUCLEOTIDE SEQUENCE [LARGE SCALE GENOMIC DNA]</scope>
    <source>
        <strain evidence="2 3">AR33</strain>
    </source>
</reference>
<keyword evidence="2" id="KW-0808">Transferase</keyword>
<proteinExistence type="predicted"/>
<evidence type="ECO:0000259" key="1">
    <source>
        <dbReference type="Pfam" id="PF01869"/>
    </source>
</evidence>
<dbReference type="AlphaFoldDB" id="A0A191WKA2"/>
<dbReference type="Proteomes" id="UP000078437">
    <property type="component" value="Chromosome"/>
</dbReference>
<dbReference type="InterPro" id="IPR002731">
    <property type="entry name" value="ATPase_BadF"/>
</dbReference>
<dbReference type="STRING" id="453304.ATC03_05530"/>
<sequence>MRRAGASDSAPVVVAVDGGGSKTDAVALTLDGRVVAHRRGPGSSPQLEGLAASVAVVDELVSAVSARRPVLQVDLYLSGLDLPVEIERYRTAIDWLAWASPSTVIDNDLFALLRAGTDAPDAIAVVCGTGVNAIGVRADGASARFPSLGPISGDWGGGSGLGEQALWHAAREVDGRGEPTVLTAAIVERLGAASLSDLIEDLHFGRRSTAELSDLAPVVFEAARGGDAVAGALVDRQADEILAFARACLTRLDLLDRAVPVVLGGGVVRSGDSRMLGRVAAGLAAIAPGAVLEFFASAPIIGAALLALESGGAGPDALVRARDEVAASTGASVPVGG</sequence>
<evidence type="ECO:0000313" key="2">
    <source>
        <dbReference type="EMBL" id="ANJ28750.1"/>
    </source>
</evidence>
<gene>
    <name evidence="2" type="ORF">ATC03_05530</name>
</gene>
<dbReference type="InterPro" id="IPR052519">
    <property type="entry name" value="Euk-type_GlcNAc_Kinase"/>
</dbReference>
<dbReference type="PANTHER" id="PTHR43190">
    <property type="entry name" value="N-ACETYL-D-GLUCOSAMINE KINASE"/>
    <property type="match status" value="1"/>
</dbReference>
<feature type="domain" description="ATPase BadF/BadG/BcrA/BcrD type" evidence="1">
    <location>
        <begin position="16"/>
        <end position="307"/>
    </location>
</feature>
<dbReference type="KEGG" id="agy:ATC03_05530"/>
<dbReference type="GO" id="GO:0016301">
    <property type="term" value="F:kinase activity"/>
    <property type="evidence" value="ECO:0007669"/>
    <property type="project" value="UniProtKB-KW"/>
</dbReference>
<organism evidence="2 3">
    <name type="scientific">Agromyces aureus</name>
    <dbReference type="NCBI Taxonomy" id="453304"/>
    <lineage>
        <taxon>Bacteria</taxon>
        <taxon>Bacillati</taxon>
        <taxon>Actinomycetota</taxon>
        <taxon>Actinomycetes</taxon>
        <taxon>Micrococcales</taxon>
        <taxon>Microbacteriaceae</taxon>
        <taxon>Agromyces</taxon>
    </lineage>
</organism>
<dbReference type="Gene3D" id="3.30.420.40">
    <property type="match status" value="2"/>
</dbReference>
<protein>
    <submittedName>
        <fullName evidence="2">N-acetylglucosamine kinase</fullName>
    </submittedName>
</protein>
<name>A0A191WKA2_9MICO</name>